<dbReference type="EMBL" id="PXOH01000016">
    <property type="protein sequence ID" value="PSF36054.1"/>
    <property type="molecule type" value="Genomic_DNA"/>
</dbReference>
<dbReference type="AlphaFoldDB" id="A0A2T1LW27"/>
<protein>
    <recommendedName>
        <fullName evidence="3">DUF4435 domain-containing protein</fullName>
    </recommendedName>
</protein>
<accession>A0A2T1LW27</accession>
<keyword evidence="2" id="KW-1185">Reference proteome</keyword>
<reference evidence="1 2" key="1">
    <citation type="submission" date="2018-03" db="EMBL/GenBank/DDBJ databases">
        <title>The ancient ancestry and fast evolution of plastids.</title>
        <authorList>
            <person name="Moore K.R."/>
            <person name="Magnabosco C."/>
            <person name="Momper L."/>
            <person name="Gold D.A."/>
            <person name="Bosak T."/>
            <person name="Fournier G.P."/>
        </authorList>
    </citation>
    <scope>NUCLEOTIDE SEQUENCE [LARGE SCALE GENOMIC DNA]</scope>
    <source>
        <strain evidence="1 2">CCALA 016</strain>
    </source>
</reference>
<gene>
    <name evidence="1" type="ORF">C7H19_15035</name>
</gene>
<name>A0A2T1LW27_9CHRO</name>
<reference evidence="1 2" key="2">
    <citation type="submission" date="2018-03" db="EMBL/GenBank/DDBJ databases">
        <authorList>
            <person name="Keele B.F."/>
        </authorList>
    </citation>
    <scope>NUCLEOTIDE SEQUENCE [LARGE SCALE GENOMIC DNA]</scope>
    <source>
        <strain evidence="1 2">CCALA 016</strain>
    </source>
</reference>
<dbReference type="Proteomes" id="UP000239001">
    <property type="component" value="Unassembled WGS sequence"/>
</dbReference>
<sequence>MSVVSGGKTIFCEGKLKSLDYKLLSRVVEGITGDRCTIVSAGSKFTFSIFAQGYFFPDETTNQRYIVFRDRDFDAPPTDKIQLLQLGNRSLTLTYRACVENYLLDSNLIHNYWRDKYIERLSNPTSKWGHGNSPGIDIITEWIKSSAENLQEYQSIRWALGDLLMMSVAREQIKTTWTGGSGKLPVSLTLQDCKTEALELIYRFRQAVDTVTPENFEASLARYQQQFAQEEFWTQQQ</sequence>
<organism evidence="1 2">
    <name type="scientific">Aphanothece hegewaldii CCALA 016</name>
    <dbReference type="NCBI Taxonomy" id="2107694"/>
    <lineage>
        <taxon>Bacteria</taxon>
        <taxon>Bacillati</taxon>
        <taxon>Cyanobacteriota</taxon>
        <taxon>Cyanophyceae</taxon>
        <taxon>Oscillatoriophycideae</taxon>
        <taxon>Chroococcales</taxon>
        <taxon>Aphanothecaceae</taxon>
        <taxon>Aphanothece</taxon>
    </lineage>
</organism>
<proteinExistence type="predicted"/>
<comment type="caution">
    <text evidence="1">The sequence shown here is derived from an EMBL/GenBank/DDBJ whole genome shotgun (WGS) entry which is preliminary data.</text>
</comment>
<evidence type="ECO:0000313" key="1">
    <source>
        <dbReference type="EMBL" id="PSF36054.1"/>
    </source>
</evidence>
<dbReference type="OrthoDB" id="491156at2"/>
<evidence type="ECO:0008006" key="3">
    <source>
        <dbReference type="Google" id="ProtNLM"/>
    </source>
</evidence>
<dbReference type="RefSeq" id="WP_106457700.1">
    <property type="nucleotide sequence ID" value="NZ_PXOH01000016.1"/>
</dbReference>
<evidence type="ECO:0000313" key="2">
    <source>
        <dbReference type="Proteomes" id="UP000239001"/>
    </source>
</evidence>